<dbReference type="AlphaFoldDB" id="A0A2W5FJ27"/>
<comment type="pathway">
    <text evidence="2 11">Cofactor biosynthesis; NAD(+) biosynthesis; deamido-NAD(+) from nicotinate D-ribonucleotide: step 1/1.</text>
</comment>
<evidence type="ECO:0000256" key="7">
    <source>
        <dbReference type="ARBA" id="ARBA00022741"/>
    </source>
</evidence>
<evidence type="ECO:0000256" key="1">
    <source>
        <dbReference type="ARBA" id="ARBA00002324"/>
    </source>
</evidence>
<comment type="function">
    <text evidence="1 11">Catalyzes the reversible adenylation of nicotinate mononucleotide (NaMN) to nicotinic acid adenine dinucleotide (NaAD).</text>
</comment>
<dbReference type="GO" id="GO:0004515">
    <property type="term" value="F:nicotinate-nucleotide adenylyltransferase activity"/>
    <property type="evidence" value="ECO:0007669"/>
    <property type="project" value="UniProtKB-UniRule"/>
</dbReference>
<evidence type="ECO:0000256" key="8">
    <source>
        <dbReference type="ARBA" id="ARBA00022840"/>
    </source>
</evidence>
<dbReference type="Gene3D" id="3.40.50.620">
    <property type="entry name" value="HUPs"/>
    <property type="match status" value="1"/>
</dbReference>
<dbReference type="InterPro" id="IPR014729">
    <property type="entry name" value="Rossmann-like_a/b/a_fold"/>
</dbReference>
<evidence type="ECO:0000256" key="9">
    <source>
        <dbReference type="ARBA" id="ARBA00023027"/>
    </source>
</evidence>
<evidence type="ECO:0000256" key="11">
    <source>
        <dbReference type="HAMAP-Rule" id="MF_00244"/>
    </source>
</evidence>
<organism evidence="13 14">
    <name type="scientific">Micavibrio aeruginosavorus</name>
    <dbReference type="NCBI Taxonomy" id="349221"/>
    <lineage>
        <taxon>Bacteria</taxon>
        <taxon>Pseudomonadati</taxon>
        <taxon>Bdellovibrionota</taxon>
        <taxon>Bdellovibrionia</taxon>
        <taxon>Bdellovibrionales</taxon>
        <taxon>Pseudobdellovibrionaceae</taxon>
        <taxon>Micavibrio</taxon>
    </lineage>
</organism>
<dbReference type="EMBL" id="QFOT01000097">
    <property type="protein sequence ID" value="PZP54973.1"/>
    <property type="molecule type" value="Genomic_DNA"/>
</dbReference>
<sequence>MPDTINKRTPPKKLSPILWKGMRIGLLGGSFNPPHEGHVHAASVAKKHLGLDAVWWLVSPGNPLKNNSGLPALELRMEKCRKINTDPSMIISGIEKQFGTRRSLDTIRALKQHFPETEFVWLAGTDISFEMHRWHRWKDLVDLLPLAFIGRPTKPGMVRKNPLRNLPLRHIVCSKGSKAALTPRTVFWLRSGPLNHLSSTALRNKS</sequence>
<evidence type="ECO:0000256" key="2">
    <source>
        <dbReference type="ARBA" id="ARBA00005019"/>
    </source>
</evidence>
<evidence type="ECO:0000256" key="5">
    <source>
        <dbReference type="ARBA" id="ARBA00022679"/>
    </source>
</evidence>
<evidence type="ECO:0000256" key="4">
    <source>
        <dbReference type="ARBA" id="ARBA00022642"/>
    </source>
</evidence>
<reference evidence="13 14" key="1">
    <citation type="submission" date="2017-08" db="EMBL/GenBank/DDBJ databases">
        <title>Infants hospitalized years apart are colonized by the same room-sourced microbial strains.</title>
        <authorList>
            <person name="Brooks B."/>
            <person name="Olm M.R."/>
            <person name="Firek B.A."/>
            <person name="Baker R."/>
            <person name="Thomas B.C."/>
            <person name="Morowitz M.J."/>
            <person name="Banfield J.F."/>
        </authorList>
    </citation>
    <scope>NUCLEOTIDE SEQUENCE [LARGE SCALE GENOMIC DNA]</scope>
    <source>
        <strain evidence="13">S2_006_000_R2_64</strain>
    </source>
</reference>
<keyword evidence="5 11" id="KW-0808">Transferase</keyword>
<evidence type="ECO:0000313" key="13">
    <source>
        <dbReference type="EMBL" id="PZP54973.1"/>
    </source>
</evidence>
<dbReference type="SUPFAM" id="SSF52374">
    <property type="entry name" value="Nucleotidylyl transferase"/>
    <property type="match status" value="1"/>
</dbReference>
<keyword evidence="4 11" id="KW-0662">Pyridine nucleotide biosynthesis</keyword>
<keyword evidence="6 11" id="KW-0548">Nucleotidyltransferase</keyword>
<dbReference type="HAMAP" id="MF_00244">
    <property type="entry name" value="NaMN_adenylyltr"/>
    <property type="match status" value="1"/>
</dbReference>
<keyword evidence="9 11" id="KW-0520">NAD</keyword>
<evidence type="ECO:0000256" key="6">
    <source>
        <dbReference type="ARBA" id="ARBA00022695"/>
    </source>
</evidence>
<gene>
    <name evidence="11" type="primary">nadD</name>
    <name evidence="13" type="ORF">DI586_08280</name>
</gene>
<dbReference type="UniPathway" id="UPA00253">
    <property type="reaction ID" value="UER00332"/>
</dbReference>
<dbReference type="Proteomes" id="UP000249739">
    <property type="component" value="Unassembled WGS sequence"/>
</dbReference>
<comment type="caution">
    <text evidence="13">The sequence shown here is derived from an EMBL/GenBank/DDBJ whole genome shotgun (WGS) entry which is preliminary data.</text>
</comment>
<dbReference type="EC" id="2.7.7.18" evidence="11"/>
<name>A0A2W5FJ27_9BACT</name>
<comment type="similarity">
    <text evidence="3 11">Belongs to the NadD family.</text>
</comment>
<proteinExistence type="inferred from homology"/>
<dbReference type="PANTHER" id="PTHR39321">
    <property type="entry name" value="NICOTINATE-NUCLEOTIDE ADENYLYLTRANSFERASE-RELATED"/>
    <property type="match status" value="1"/>
</dbReference>
<dbReference type="GO" id="GO:0005524">
    <property type="term" value="F:ATP binding"/>
    <property type="evidence" value="ECO:0007669"/>
    <property type="project" value="UniProtKB-KW"/>
</dbReference>
<dbReference type="GO" id="GO:0009435">
    <property type="term" value="P:NAD+ biosynthetic process"/>
    <property type="evidence" value="ECO:0007669"/>
    <property type="project" value="UniProtKB-UniRule"/>
</dbReference>
<evidence type="ECO:0000256" key="10">
    <source>
        <dbReference type="ARBA" id="ARBA00048721"/>
    </source>
</evidence>
<evidence type="ECO:0000313" key="14">
    <source>
        <dbReference type="Proteomes" id="UP000249739"/>
    </source>
</evidence>
<keyword evidence="8 11" id="KW-0067">ATP-binding</keyword>
<comment type="catalytic activity">
    <reaction evidence="10 11">
        <text>nicotinate beta-D-ribonucleotide + ATP + H(+) = deamido-NAD(+) + diphosphate</text>
        <dbReference type="Rhea" id="RHEA:22860"/>
        <dbReference type="ChEBI" id="CHEBI:15378"/>
        <dbReference type="ChEBI" id="CHEBI:30616"/>
        <dbReference type="ChEBI" id="CHEBI:33019"/>
        <dbReference type="ChEBI" id="CHEBI:57502"/>
        <dbReference type="ChEBI" id="CHEBI:58437"/>
        <dbReference type="EC" id="2.7.7.18"/>
    </reaction>
</comment>
<evidence type="ECO:0000256" key="3">
    <source>
        <dbReference type="ARBA" id="ARBA00009014"/>
    </source>
</evidence>
<protein>
    <recommendedName>
        <fullName evidence="11">Probable nicotinate-nucleotide adenylyltransferase</fullName>
        <ecNumber evidence="11">2.7.7.18</ecNumber>
    </recommendedName>
    <alternativeName>
        <fullName evidence="11">Deamido-NAD(+) diphosphorylase</fullName>
    </alternativeName>
    <alternativeName>
        <fullName evidence="11">Deamido-NAD(+) pyrophosphorylase</fullName>
    </alternativeName>
    <alternativeName>
        <fullName evidence="11">Nicotinate mononucleotide adenylyltransferase</fullName>
        <shortName evidence="11">NaMN adenylyltransferase</shortName>
    </alternativeName>
</protein>
<feature type="domain" description="Cytidyltransferase-like" evidence="12">
    <location>
        <begin position="26"/>
        <end position="204"/>
    </location>
</feature>
<dbReference type="InterPro" id="IPR004821">
    <property type="entry name" value="Cyt_trans-like"/>
</dbReference>
<evidence type="ECO:0000259" key="12">
    <source>
        <dbReference type="Pfam" id="PF01467"/>
    </source>
</evidence>
<dbReference type="PANTHER" id="PTHR39321:SF3">
    <property type="entry name" value="PHOSPHOPANTETHEINE ADENYLYLTRANSFERASE"/>
    <property type="match status" value="1"/>
</dbReference>
<accession>A0A2W5FJ27</accession>
<dbReference type="CDD" id="cd02165">
    <property type="entry name" value="NMNAT"/>
    <property type="match status" value="1"/>
</dbReference>
<keyword evidence="7 11" id="KW-0547">Nucleotide-binding</keyword>
<dbReference type="Pfam" id="PF01467">
    <property type="entry name" value="CTP_transf_like"/>
    <property type="match status" value="1"/>
</dbReference>
<dbReference type="InterPro" id="IPR005248">
    <property type="entry name" value="NadD/NMNAT"/>
</dbReference>